<feature type="transmembrane region" description="Helical" evidence="1">
    <location>
        <begin position="14"/>
        <end position="35"/>
    </location>
</feature>
<protein>
    <submittedName>
        <fullName evidence="2">Uncharacterized protein</fullName>
    </submittedName>
</protein>
<keyword evidence="3" id="KW-1185">Reference proteome</keyword>
<evidence type="ECO:0000313" key="3">
    <source>
        <dbReference type="Proteomes" id="UP000676194"/>
    </source>
</evidence>
<keyword evidence="1" id="KW-0472">Membrane</keyword>
<evidence type="ECO:0000313" key="2">
    <source>
        <dbReference type="EMBL" id="QVL33521.1"/>
    </source>
</evidence>
<dbReference type="Proteomes" id="UP000676194">
    <property type="component" value="Chromosome"/>
</dbReference>
<keyword evidence="1" id="KW-0812">Transmembrane</keyword>
<accession>A0A8E6EZJ0</accession>
<dbReference type="AlphaFoldDB" id="A0A8E6EZJ0"/>
<dbReference type="RefSeq" id="WP_213498410.1">
    <property type="nucleotide sequence ID" value="NZ_CP074694.1"/>
</dbReference>
<proteinExistence type="predicted"/>
<reference evidence="2" key="1">
    <citation type="submission" date="2021-05" db="EMBL/GenBank/DDBJ databases">
        <title>Complete genome sequence of the cellulolytic planctomycete Telmatocola sphagniphila SP2T and characterization of the first cellulase from planctomycetes.</title>
        <authorList>
            <person name="Rakitin A.L."/>
            <person name="Beletsky A.V."/>
            <person name="Naumoff D.G."/>
            <person name="Kulichevskaya I.S."/>
            <person name="Mardanov A.V."/>
            <person name="Ravin N.V."/>
            <person name="Dedysh S.N."/>
        </authorList>
    </citation>
    <scope>NUCLEOTIDE SEQUENCE</scope>
    <source>
        <strain evidence="2">SP2T</strain>
    </source>
</reference>
<keyword evidence="1" id="KW-1133">Transmembrane helix</keyword>
<name>A0A8E6EZJ0_9BACT</name>
<evidence type="ECO:0000256" key="1">
    <source>
        <dbReference type="SAM" id="Phobius"/>
    </source>
</evidence>
<sequence length="137" mass="15463">MNQPSLEKIKIGRWIFVLLSVAGLCLVSYLVAPLVKKYNPYFIYRPDVQDARKLLEVARSRALGESEFDEVLAILKTGDDYSKIMALSIVELQVEREPKVKLKALSALEEVKRTEGGRVAESTKIVLERLNGRETAK</sequence>
<dbReference type="KEGG" id="tsph:KIH39_06320"/>
<organism evidence="2 3">
    <name type="scientific">Telmatocola sphagniphila</name>
    <dbReference type="NCBI Taxonomy" id="1123043"/>
    <lineage>
        <taxon>Bacteria</taxon>
        <taxon>Pseudomonadati</taxon>
        <taxon>Planctomycetota</taxon>
        <taxon>Planctomycetia</taxon>
        <taxon>Gemmatales</taxon>
        <taxon>Gemmataceae</taxon>
    </lineage>
</organism>
<gene>
    <name evidence="2" type="ORF">KIH39_06320</name>
</gene>
<dbReference type="EMBL" id="CP074694">
    <property type="protein sequence ID" value="QVL33521.1"/>
    <property type="molecule type" value="Genomic_DNA"/>
</dbReference>